<feature type="repeat" description="PPR" evidence="2">
    <location>
        <begin position="686"/>
        <end position="720"/>
    </location>
</feature>
<name>A0AAP0C0N6_9ASPA</name>
<feature type="transmembrane region" description="Helical" evidence="4">
    <location>
        <begin position="156"/>
        <end position="174"/>
    </location>
</feature>
<sequence length="959" mass="107086">MNHLEISEIEDSSGPGSGVGVPDEGGLGGNIQAQIKTRQSLKPSIRYQVHHHYLIFEWLCGSYGAWTVFRSLPLRKPLSCSYSPPLPAESTSIWSTAFNIIDSHETHRYFFDDVANRLLLILRGLRCQSDLKKGRQVHAQVIVNGLADENFLRGSILGMYVLCSSIFDASSFFLQLEKDTSLLWNWMIRGFSTMCLFELSLLFYFKMLSAGIFPDKYTFPCVIKSCCGLSAMGLGSYIHKMMICLMGVENDIFIGSSLIKMYAESGSIEEARKVFDKMQERDCVLWNVMINGYVRVGDSKNSLEIFKWMLSSDVKPNYVTFSCVFSICASQAIFSFGILIHGLALKYGLDLELSVANTMLAMYSKCRCLGNVSKLFSSMPNADVVAWNGMISGCVQNGFHEEALKFFFKMQKAGIKPNSITLASFLPSFSDSASLNQGKEIHAYILRNDVSMDLFLKSALIDIYFKCKDVGMANKVFNYSGITDIVICTAMISGYVLNGFSGDALLMFRRLLKSQIKPNAITIASILPACACLTALKLGKELHGIVLKNAFEGICYVGSSLVDMYAKCGRLDIGHQIFRKISDKDTVAWNSMISNFNQNGQPEEVFNLFCQMKAEGIEYDAVTITSTLSACASLPALNYGKEIHGFMVRGAFTSDLYAESCLMDMYAKCGELITARVVFNAMTEKNEVSWNSIIAAYGAHGLLNDAVSLFEEMVKEGYLPDHITFLTLISACSHTGQIEVGSQLFGRMDDYGIVARKEHYACMVDLYGRAGKLYEAFDFISNMPFKPDAGIWGALLGACRMHRNSELAELASKHLFELDPQNSGYYVLMSNIHAVTGQWAGVLKVRSMMKDRNVHKVPGCSWIEINNTDHMFVSGDKSHPDYDCIYFLLKFIIFELKEAGYVPNPSCIYSPVQVSCKVYSPLLFEVDFDLFCLRGLYGLTLDEYGLYKAHMATRFVKDQ</sequence>
<keyword evidence="4" id="KW-0472">Membrane</keyword>
<feature type="repeat" description="PPR" evidence="2">
    <location>
        <begin position="484"/>
        <end position="518"/>
    </location>
</feature>
<dbReference type="FunFam" id="1.25.40.10:FF:000351">
    <property type="entry name" value="Pentatricopeptide repeat-containing protein"/>
    <property type="match status" value="1"/>
</dbReference>
<keyword evidence="1" id="KW-0677">Repeat</keyword>
<comment type="caution">
    <text evidence="5">The sequence shown here is derived from an EMBL/GenBank/DDBJ whole genome shotgun (WGS) entry which is preliminary data.</text>
</comment>
<evidence type="ECO:0000256" key="1">
    <source>
        <dbReference type="ARBA" id="ARBA00022737"/>
    </source>
</evidence>
<dbReference type="InterPro" id="IPR002885">
    <property type="entry name" value="PPR_rpt"/>
</dbReference>
<dbReference type="PANTHER" id="PTHR47926">
    <property type="entry name" value="PENTATRICOPEPTIDE REPEAT-CONTAINING PROTEIN"/>
    <property type="match status" value="1"/>
</dbReference>
<accession>A0AAP0C0N6</accession>
<evidence type="ECO:0000256" key="4">
    <source>
        <dbReference type="SAM" id="Phobius"/>
    </source>
</evidence>
<evidence type="ECO:0000256" key="3">
    <source>
        <dbReference type="SAM" id="MobiDB-lite"/>
    </source>
</evidence>
<keyword evidence="4" id="KW-0812">Transmembrane</keyword>
<dbReference type="GO" id="GO:0009451">
    <property type="term" value="P:RNA modification"/>
    <property type="evidence" value="ECO:0007669"/>
    <property type="project" value="InterPro"/>
</dbReference>
<dbReference type="PANTHER" id="PTHR47926:SF357">
    <property type="entry name" value="PENTATRICOPEPTIDE REPEAT-CONTAINING PROTEIN"/>
    <property type="match status" value="1"/>
</dbReference>
<dbReference type="Proteomes" id="UP001418222">
    <property type="component" value="Unassembled WGS sequence"/>
</dbReference>
<dbReference type="Pfam" id="PF01535">
    <property type="entry name" value="PPR"/>
    <property type="match status" value="1"/>
</dbReference>
<reference evidence="5 6" key="1">
    <citation type="journal article" date="2022" name="Nat. Plants">
        <title>Genomes of leafy and leafless Platanthera orchids illuminate the evolution of mycoheterotrophy.</title>
        <authorList>
            <person name="Li M.H."/>
            <person name="Liu K.W."/>
            <person name="Li Z."/>
            <person name="Lu H.C."/>
            <person name="Ye Q.L."/>
            <person name="Zhang D."/>
            <person name="Wang J.Y."/>
            <person name="Li Y.F."/>
            <person name="Zhong Z.M."/>
            <person name="Liu X."/>
            <person name="Yu X."/>
            <person name="Liu D.K."/>
            <person name="Tu X.D."/>
            <person name="Liu B."/>
            <person name="Hao Y."/>
            <person name="Liao X.Y."/>
            <person name="Jiang Y.T."/>
            <person name="Sun W.H."/>
            <person name="Chen J."/>
            <person name="Chen Y.Q."/>
            <person name="Ai Y."/>
            <person name="Zhai J.W."/>
            <person name="Wu S.S."/>
            <person name="Zhou Z."/>
            <person name="Hsiao Y.Y."/>
            <person name="Wu W.L."/>
            <person name="Chen Y.Y."/>
            <person name="Lin Y.F."/>
            <person name="Hsu J.L."/>
            <person name="Li C.Y."/>
            <person name="Wang Z.W."/>
            <person name="Zhao X."/>
            <person name="Zhong W.Y."/>
            <person name="Ma X.K."/>
            <person name="Ma L."/>
            <person name="Huang J."/>
            <person name="Chen G.Z."/>
            <person name="Huang M.Z."/>
            <person name="Huang L."/>
            <person name="Peng D.H."/>
            <person name="Luo Y.B."/>
            <person name="Zou S.Q."/>
            <person name="Chen S.P."/>
            <person name="Lan S."/>
            <person name="Tsai W.C."/>
            <person name="Van de Peer Y."/>
            <person name="Liu Z.J."/>
        </authorList>
    </citation>
    <scope>NUCLEOTIDE SEQUENCE [LARGE SCALE GENOMIC DNA]</scope>
    <source>
        <strain evidence="5">Lor287</strain>
    </source>
</reference>
<dbReference type="FunFam" id="1.25.40.10:FF:000196">
    <property type="entry name" value="Pentatricopeptide repeat-containing protein At4g14850"/>
    <property type="match status" value="1"/>
</dbReference>
<feature type="transmembrane region" description="Helical" evidence="4">
    <location>
        <begin position="476"/>
        <end position="500"/>
    </location>
</feature>
<feature type="repeat" description="PPR" evidence="2">
    <location>
        <begin position="721"/>
        <end position="755"/>
    </location>
</feature>
<proteinExistence type="predicted"/>
<dbReference type="Gene3D" id="1.25.40.10">
    <property type="entry name" value="Tetratricopeptide repeat domain"/>
    <property type="match status" value="5"/>
</dbReference>
<dbReference type="InterPro" id="IPR046848">
    <property type="entry name" value="E_motif"/>
</dbReference>
<feature type="transmembrane region" description="Helical" evidence="4">
    <location>
        <begin position="318"/>
        <end position="340"/>
    </location>
</feature>
<dbReference type="Pfam" id="PF20431">
    <property type="entry name" value="E_motif"/>
    <property type="match status" value="1"/>
</dbReference>
<dbReference type="NCBIfam" id="TIGR00756">
    <property type="entry name" value="PPR"/>
    <property type="match status" value="7"/>
</dbReference>
<dbReference type="InterPro" id="IPR046960">
    <property type="entry name" value="PPR_At4g14850-like_plant"/>
</dbReference>
<feature type="repeat" description="PPR" evidence="2">
    <location>
        <begin position="251"/>
        <end position="281"/>
    </location>
</feature>
<dbReference type="EMBL" id="JBBWWQ010000002">
    <property type="protein sequence ID" value="KAK8954423.1"/>
    <property type="molecule type" value="Genomic_DNA"/>
</dbReference>
<dbReference type="Pfam" id="PF13041">
    <property type="entry name" value="PPR_2"/>
    <property type="match status" value="4"/>
</dbReference>
<keyword evidence="6" id="KW-1185">Reference proteome</keyword>
<feature type="repeat" description="PPR" evidence="2">
    <location>
        <begin position="383"/>
        <end position="417"/>
    </location>
</feature>
<dbReference type="InterPro" id="IPR011990">
    <property type="entry name" value="TPR-like_helical_dom_sf"/>
</dbReference>
<dbReference type="PROSITE" id="PS51375">
    <property type="entry name" value="PPR"/>
    <property type="match status" value="7"/>
</dbReference>
<dbReference type="FunFam" id="1.25.40.10:FF:000031">
    <property type="entry name" value="Pentatricopeptide repeat-containing protein mitochondrial"/>
    <property type="match status" value="1"/>
</dbReference>
<feature type="repeat" description="PPR" evidence="2">
    <location>
        <begin position="585"/>
        <end position="619"/>
    </location>
</feature>
<feature type="transmembrane region" description="Helical" evidence="4">
    <location>
        <begin position="186"/>
        <end position="205"/>
    </location>
</feature>
<dbReference type="FunFam" id="1.25.40.10:FF:000682">
    <property type="entry name" value="Pentatricopeptide repeat-containing protein At3g16610"/>
    <property type="match status" value="1"/>
</dbReference>
<feature type="repeat" description="PPR" evidence="2">
    <location>
        <begin position="282"/>
        <end position="316"/>
    </location>
</feature>
<keyword evidence="4" id="KW-1133">Transmembrane helix</keyword>
<dbReference type="GO" id="GO:0003723">
    <property type="term" value="F:RNA binding"/>
    <property type="evidence" value="ECO:0007669"/>
    <property type="project" value="InterPro"/>
</dbReference>
<dbReference type="Pfam" id="PF13812">
    <property type="entry name" value="PPR_3"/>
    <property type="match status" value="1"/>
</dbReference>
<gene>
    <name evidence="5" type="primary">PCMP-E36</name>
    <name evidence="5" type="ORF">KSP39_PZI002961</name>
</gene>
<evidence type="ECO:0000313" key="5">
    <source>
        <dbReference type="EMBL" id="KAK8954423.1"/>
    </source>
</evidence>
<dbReference type="AlphaFoldDB" id="A0AAP0C0N6"/>
<protein>
    <submittedName>
        <fullName evidence="5">Pentatricopeptide repeat-containing protein</fullName>
    </submittedName>
</protein>
<organism evidence="5 6">
    <name type="scientific">Platanthera zijinensis</name>
    <dbReference type="NCBI Taxonomy" id="2320716"/>
    <lineage>
        <taxon>Eukaryota</taxon>
        <taxon>Viridiplantae</taxon>
        <taxon>Streptophyta</taxon>
        <taxon>Embryophyta</taxon>
        <taxon>Tracheophyta</taxon>
        <taxon>Spermatophyta</taxon>
        <taxon>Magnoliopsida</taxon>
        <taxon>Liliopsida</taxon>
        <taxon>Asparagales</taxon>
        <taxon>Orchidaceae</taxon>
        <taxon>Orchidoideae</taxon>
        <taxon>Orchideae</taxon>
        <taxon>Orchidinae</taxon>
        <taxon>Platanthera</taxon>
    </lineage>
</organism>
<dbReference type="FunFam" id="1.25.40.10:FF:000366">
    <property type="entry name" value="Pentatricopeptide (PPR) repeat-containing protein"/>
    <property type="match status" value="1"/>
</dbReference>
<evidence type="ECO:0000256" key="2">
    <source>
        <dbReference type="PROSITE-ProRule" id="PRU00708"/>
    </source>
</evidence>
<evidence type="ECO:0000313" key="6">
    <source>
        <dbReference type="Proteomes" id="UP001418222"/>
    </source>
</evidence>
<feature type="region of interest" description="Disordered" evidence="3">
    <location>
        <begin position="1"/>
        <end position="23"/>
    </location>
</feature>
<dbReference type="FunFam" id="1.25.40.10:FF:000436">
    <property type="entry name" value="Pentatricopeptide repeat-containing protein At5g39350 family"/>
    <property type="match status" value="1"/>
</dbReference>
<feature type="transmembrane region" description="Helical" evidence="4">
    <location>
        <begin position="217"/>
        <end position="238"/>
    </location>
</feature>